<dbReference type="Proteomes" id="UP000015105">
    <property type="component" value="Chromosome 1D"/>
</dbReference>
<dbReference type="GO" id="GO:0016020">
    <property type="term" value="C:membrane"/>
    <property type="evidence" value="ECO:0007669"/>
    <property type="project" value="TreeGrafter"/>
</dbReference>
<reference evidence="3" key="1">
    <citation type="journal article" date="2014" name="Science">
        <title>Ancient hybridizations among the ancestral genomes of bread wheat.</title>
        <authorList>
            <consortium name="International Wheat Genome Sequencing Consortium,"/>
            <person name="Marcussen T."/>
            <person name="Sandve S.R."/>
            <person name="Heier L."/>
            <person name="Spannagl M."/>
            <person name="Pfeifer M."/>
            <person name="Jakobsen K.S."/>
            <person name="Wulff B.B."/>
            <person name="Steuernagel B."/>
            <person name="Mayer K.F."/>
            <person name="Olsen O.A."/>
        </authorList>
    </citation>
    <scope>NUCLEOTIDE SEQUENCE [LARGE SCALE GENOMIC DNA]</scope>
    <source>
        <strain evidence="3">cv. AL8/78</strain>
    </source>
</reference>
<reference evidence="3" key="2">
    <citation type="journal article" date="2017" name="Nat. Plants">
        <title>The Aegilops tauschii genome reveals multiple impacts of transposons.</title>
        <authorList>
            <person name="Zhao G."/>
            <person name="Zou C."/>
            <person name="Li K."/>
            <person name="Wang K."/>
            <person name="Li T."/>
            <person name="Gao L."/>
            <person name="Zhang X."/>
            <person name="Wang H."/>
            <person name="Yang Z."/>
            <person name="Liu X."/>
            <person name="Jiang W."/>
            <person name="Mao L."/>
            <person name="Kong X."/>
            <person name="Jiao Y."/>
            <person name="Jia J."/>
        </authorList>
    </citation>
    <scope>NUCLEOTIDE SEQUENCE [LARGE SCALE GENOMIC DNA]</scope>
    <source>
        <strain evidence="3">cv. AL8/78</strain>
    </source>
</reference>
<dbReference type="GO" id="GO:0004842">
    <property type="term" value="F:ubiquitin-protein transferase activity"/>
    <property type="evidence" value="ECO:0007669"/>
    <property type="project" value="TreeGrafter"/>
</dbReference>
<evidence type="ECO:0000313" key="2">
    <source>
        <dbReference type="EnsemblPlants" id="AET1Gv20559200.2"/>
    </source>
</evidence>
<accession>A0A452YX49</accession>
<keyword evidence="3" id="KW-1185">Reference proteome</keyword>
<protein>
    <submittedName>
        <fullName evidence="2">Uncharacterized protein</fullName>
    </submittedName>
</protein>
<feature type="transmembrane region" description="Helical" evidence="1">
    <location>
        <begin position="57"/>
        <end position="76"/>
    </location>
</feature>
<dbReference type="AlphaFoldDB" id="A0A452YX49"/>
<keyword evidence="1" id="KW-0472">Membrane</keyword>
<feature type="transmembrane region" description="Helical" evidence="1">
    <location>
        <begin position="24"/>
        <end position="45"/>
    </location>
</feature>
<dbReference type="Gramene" id="AET1Gv20559200.2">
    <property type="protein sequence ID" value="AET1Gv20559200.2"/>
    <property type="gene ID" value="AET1Gv20559200"/>
</dbReference>
<dbReference type="PANTHER" id="PTHR23012">
    <property type="entry name" value="RING/FYVE/PHD ZINC FINGER DOMAIN-CONTAINING"/>
    <property type="match status" value="1"/>
</dbReference>
<dbReference type="EnsemblPlants" id="AET1Gv20559200.2">
    <property type="protein sequence ID" value="AET1Gv20559200.2"/>
    <property type="gene ID" value="AET1Gv20559200"/>
</dbReference>
<reference evidence="2" key="4">
    <citation type="submission" date="2019-03" db="UniProtKB">
        <authorList>
            <consortium name="EnsemblPlants"/>
        </authorList>
    </citation>
    <scope>IDENTIFICATION</scope>
</reference>
<dbReference type="GO" id="GO:0016567">
    <property type="term" value="P:protein ubiquitination"/>
    <property type="evidence" value="ECO:0007669"/>
    <property type="project" value="TreeGrafter"/>
</dbReference>
<reference evidence="2" key="5">
    <citation type="journal article" date="2021" name="G3 (Bethesda)">
        <title>Aegilops tauschii genome assembly Aet v5.0 features greater sequence contiguity and improved annotation.</title>
        <authorList>
            <person name="Wang L."/>
            <person name="Zhu T."/>
            <person name="Rodriguez J.C."/>
            <person name="Deal K.R."/>
            <person name="Dubcovsky J."/>
            <person name="McGuire P.E."/>
            <person name="Lux T."/>
            <person name="Spannagl M."/>
            <person name="Mayer K.F.X."/>
            <person name="Baldrich P."/>
            <person name="Meyers B.C."/>
            <person name="Huo N."/>
            <person name="Gu Y.Q."/>
            <person name="Zhou H."/>
            <person name="Devos K.M."/>
            <person name="Bennetzen J.L."/>
            <person name="Unver T."/>
            <person name="Budak H."/>
            <person name="Gulick P.J."/>
            <person name="Galiba G."/>
            <person name="Kalapos B."/>
            <person name="Nelson D.R."/>
            <person name="Li P."/>
            <person name="You F.M."/>
            <person name="Luo M.C."/>
            <person name="Dvorak J."/>
        </authorList>
    </citation>
    <scope>NUCLEOTIDE SEQUENCE [LARGE SCALE GENOMIC DNA]</scope>
    <source>
        <strain evidence="2">cv. AL8/78</strain>
    </source>
</reference>
<sequence length="129" mass="14381">MQYAPSDGPMDGPDAVGCSWCRPLAITFTIILLVWHLIAVVTIEAAEHCAFSLLTMYILRAAGILLPLYAVMRVICMIQHGRRQYRLHQLLEVSLTVIPRNMVWLTEVLIYLLSSPASAGAKKKECIQA</sequence>
<evidence type="ECO:0000256" key="1">
    <source>
        <dbReference type="SAM" id="Phobius"/>
    </source>
</evidence>
<name>A0A452YX49_AEGTS</name>
<keyword evidence="1" id="KW-0812">Transmembrane</keyword>
<evidence type="ECO:0000313" key="3">
    <source>
        <dbReference type="Proteomes" id="UP000015105"/>
    </source>
</evidence>
<organism evidence="2 3">
    <name type="scientific">Aegilops tauschii subsp. strangulata</name>
    <name type="common">Goatgrass</name>
    <dbReference type="NCBI Taxonomy" id="200361"/>
    <lineage>
        <taxon>Eukaryota</taxon>
        <taxon>Viridiplantae</taxon>
        <taxon>Streptophyta</taxon>
        <taxon>Embryophyta</taxon>
        <taxon>Tracheophyta</taxon>
        <taxon>Spermatophyta</taxon>
        <taxon>Magnoliopsida</taxon>
        <taxon>Liliopsida</taxon>
        <taxon>Poales</taxon>
        <taxon>Poaceae</taxon>
        <taxon>BOP clade</taxon>
        <taxon>Pooideae</taxon>
        <taxon>Triticodae</taxon>
        <taxon>Triticeae</taxon>
        <taxon>Triticinae</taxon>
        <taxon>Aegilops</taxon>
    </lineage>
</organism>
<proteinExistence type="predicted"/>
<dbReference type="PANTHER" id="PTHR23012:SF159">
    <property type="entry name" value="OS05G0355300 PROTEIN"/>
    <property type="match status" value="1"/>
</dbReference>
<dbReference type="InterPro" id="IPR022143">
    <property type="entry name" value="DUF3675"/>
</dbReference>
<dbReference type="InterPro" id="IPR033275">
    <property type="entry name" value="MARCH-like"/>
</dbReference>
<keyword evidence="1" id="KW-1133">Transmembrane helix</keyword>
<reference evidence="2" key="3">
    <citation type="journal article" date="2017" name="Nature">
        <title>Genome sequence of the progenitor of the wheat D genome Aegilops tauschii.</title>
        <authorList>
            <person name="Luo M.C."/>
            <person name="Gu Y.Q."/>
            <person name="Puiu D."/>
            <person name="Wang H."/>
            <person name="Twardziok S.O."/>
            <person name="Deal K.R."/>
            <person name="Huo N."/>
            <person name="Zhu T."/>
            <person name="Wang L."/>
            <person name="Wang Y."/>
            <person name="McGuire P.E."/>
            <person name="Liu S."/>
            <person name="Long H."/>
            <person name="Ramasamy R.K."/>
            <person name="Rodriguez J.C."/>
            <person name="Van S.L."/>
            <person name="Yuan L."/>
            <person name="Wang Z."/>
            <person name="Xia Z."/>
            <person name="Xiao L."/>
            <person name="Anderson O.D."/>
            <person name="Ouyang S."/>
            <person name="Liang Y."/>
            <person name="Zimin A.V."/>
            <person name="Pertea G."/>
            <person name="Qi P."/>
            <person name="Bennetzen J.L."/>
            <person name="Dai X."/>
            <person name="Dawson M.W."/>
            <person name="Muller H.G."/>
            <person name="Kugler K."/>
            <person name="Rivarola-Duarte L."/>
            <person name="Spannagl M."/>
            <person name="Mayer K.F.X."/>
            <person name="Lu F.H."/>
            <person name="Bevan M.W."/>
            <person name="Leroy P."/>
            <person name="Li P."/>
            <person name="You F.M."/>
            <person name="Sun Q."/>
            <person name="Liu Z."/>
            <person name="Lyons E."/>
            <person name="Wicker T."/>
            <person name="Salzberg S.L."/>
            <person name="Devos K.M."/>
            <person name="Dvorak J."/>
        </authorList>
    </citation>
    <scope>NUCLEOTIDE SEQUENCE [LARGE SCALE GENOMIC DNA]</scope>
    <source>
        <strain evidence="2">cv. AL8/78</strain>
    </source>
</reference>
<dbReference type="Pfam" id="PF12428">
    <property type="entry name" value="DUF3675"/>
    <property type="match status" value="1"/>
</dbReference>